<comment type="similarity">
    <text evidence="4">Belongs to the protein kinase superfamily.</text>
</comment>
<evidence type="ECO:0000313" key="7">
    <source>
        <dbReference type="RefSeq" id="XP_003740153.1"/>
    </source>
</evidence>
<evidence type="ECO:0000313" key="6">
    <source>
        <dbReference type="Proteomes" id="UP000694867"/>
    </source>
</evidence>
<keyword evidence="2 3" id="KW-0067">ATP-binding</keyword>
<evidence type="ECO:0000256" key="1">
    <source>
        <dbReference type="ARBA" id="ARBA00022741"/>
    </source>
</evidence>
<sequence>MELIIHEQYLLGCGLYGNVYFGTLDGEEVAVKEAHEWSPSLLAEESRLLELCDHPNVVKWIGDRQNGRYLIMEYARGGDLGRHLGFGKFSIGRKQSLVLQICSGLEYLHSKNIMHRDIKAQNLLFRDTQLEHILIADFGLAHFYTERSTFKNYHDIVPDLVYTYKSDIYLLGMLVFQIFQDWPGVDRLRLASRIRRAPCFYPLEIYGSEEIFGVIVRSVDEDPKKRPTLQVFKAAFESTAGSFIDSLAFYEF</sequence>
<evidence type="ECO:0000259" key="5">
    <source>
        <dbReference type="PROSITE" id="PS50011"/>
    </source>
</evidence>
<keyword evidence="4" id="KW-0723">Serine/threonine-protein kinase</keyword>
<reference evidence="7" key="1">
    <citation type="submission" date="2025-08" db="UniProtKB">
        <authorList>
            <consortium name="RefSeq"/>
        </authorList>
    </citation>
    <scope>IDENTIFICATION</scope>
</reference>
<dbReference type="SMART" id="SM00220">
    <property type="entry name" value="S_TKc"/>
    <property type="match status" value="1"/>
</dbReference>
<keyword evidence="6" id="KW-1185">Reference proteome</keyword>
<protein>
    <submittedName>
        <fullName evidence="7">Serine/threonine-protein kinase Nek7</fullName>
    </submittedName>
</protein>
<feature type="binding site" evidence="3">
    <location>
        <position position="32"/>
    </location>
    <ligand>
        <name>ATP</name>
        <dbReference type="ChEBI" id="CHEBI:30616"/>
    </ligand>
</feature>
<keyword evidence="1 3" id="KW-0547">Nucleotide-binding</keyword>
<dbReference type="InterPro" id="IPR000719">
    <property type="entry name" value="Prot_kinase_dom"/>
</dbReference>
<evidence type="ECO:0000256" key="4">
    <source>
        <dbReference type="RuleBase" id="RU000304"/>
    </source>
</evidence>
<feature type="domain" description="Protein kinase" evidence="5">
    <location>
        <begin position="5"/>
        <end position="244"/>
    </location>
</feature>
<accession>A0AAJ6VW60</accession>
<dbReference type="Gene3D" id="1.10.510.10">
    <property type="entry name" value="Transferase(Phosphotransferase) domain 1"/>
    <property type="match status" value="1"/>
</dbReference>
<gene>
    <name evidence="7" type="primary">LOC100897730</name>
</gene>
<dbReference type="PANTHER" id="PTHR44329">
    <property type="entry name" value="SERINE/THREONINE-PROTEIN KINASE TNNI3K-RELATED"/>
    <property type="match status" value="1"/>
</dbReference>
<evidence type="ECO:0000256" key="3">
    <source>
        <dbReference type="PROSITE-ProRule" id="PRU10141"/>
    </source>
</evidence>
<name>A0AAJ6VW60_9ACAR</name>
<keyword evidence="7" id="KW-0418">Kinase</keyword>
<dbReference type="Proteomes" id="UP000694867">
    <property type="component" value="Unplaced"/>
</dbReference>
<dbReference type="Pfam" id="PF00069">
    <property type="entry name" value="Pkinase"/>
    <property type="match status" value="1"/>
</dbReference>
<keyword evidence="7" id="KW-0808">Transferase</keyword>
<dbReference type="PANTHER" id="PTHR44329:SF293">
    <property type="entry name" value="MITOGEN-ACTIVATED PROTEIN KINASE KINASE KINASE"/>
    <property type="match status" value="1"/>
</dbReference>
<dbReference type="InterPro" id="IPR017441">
    <property type="entry name" value="Protein_kinase_ATP_BS"/>
</dbReference>
<dbReference type="PROSITE" id="PS50011">
    <property type="entry name" value="PROTEIN_KINASE_DOM"/>
    <property type="match status" value="1"/>
</dbReference>
<dbReference type="PROSITE" id="PS00107">
    <property type="entry name" value="PROTEIN_KINASE_ATP"/>
    <property type="match status" value="1"/>
</dbReference>
<dbReference type="GO" id="GO:0004706">
    <property type="term" value="F:JUN kinase kinase kinase activity"/>
    <property type="evidence" value="ECO:0007669"/>
    <property type="project" value="TreeGrafter"/>
</dbReference>
<dbReference type="RefSeq" id="XP_003740153.1">
    <property type="nucleotide sequence ID" value="XM_003740105.2"/>
</dbReference>
<dbReference type="GO" id="GO:0005524">
    <property type="term" value="F:ATP binding"/>
    <property type="evidence" value="ECO:0007669"/>
    <property type="project" value="UniProtKB-UniRule"/>
</dbReference>
<dbReference type="GeneID" id="100897730"/>
<organism evidence="6 7">
    <name type="scientific">Galendromus occidentalis</name>
    <name type="common">western predatory mite</name>
    <dbReference type="NCBI Taxonomy" id="34638"/>
    <lineage>
        <taxon>Eukaryota</taxon>
        <taxon>Metazoa</taxon>
        <taxon>Ecdysozoa</taxon>
        <taxon>Arthropoda</taxon>
        <taxon>Chelicerata</taxon>
        <taxon>Arachnida</taxon>
        <taxon>Acari</taxon>
        <taxon>Parasitiformes</taxon>
        <taxon>Mesostigmata</taxon>
        <taxon>Gamasina</taxon>
        <taxon>Phytoseioidea</taxon>
        <taxon>Phytoseiidae</taxon>
        <taxon>Typhlodrominae</taxon>
        <taxon>Galendromus</taxon>
    </lineage>
</organism>
<dbReference type="InterPro" id="IPR011009">
    <property type="entry name" value="Kinase-like_dom_sf"/>
</dbReference>
<proteinExistence type="inferred from homology"/>
<evidence type="ECO:0000256" key="2">
    <source>
        <dbReference type="ARBA" id="ARBA00022840"/>
    </source>
</evidence>
<dbReference type="KEGG" id="goe:100897730"/>
<dbReference type="InterPro" id="IPR051681">
    <property type="entry name" value="Ser/Thr_Kinases-Pseudokinases"/>
</dbReference>
<dbReference type="PROSITE" id="PS00108">
    <property type="entry name" value="PROTEIN_KINASE_ST"/>
    <property type="match status" value="1"/>
</dbReference>
<dbReference type="SUPFAM" id="SSF56112">
    <property type="entry name" value="Protein kinase-like (PK-like)"/>
    <property type="match status" value="1"/>
</dbReference>
<dbReference type="InterPro" id="IPR008271">
    <property type="entry name" value="Ser/Thr_kinase_AS"/>
</dbReference>
<dbReference type="Gene3D" id="3.30.200.20">
    <property type="entry name" value="Phosphorylase Kinase, domain 1"/>
    <property type="match status" value="1"/>
</dbReference>
<dbReference type="AlphaFoldDB" id="A0AAJ6VW60"/>